<dbReference type="EMBL" id="CAJVQB010009499">
    <property type="protein sequence ID" value="CAG8730716.1"/>
    <property type="molecule type" value="Genomic_DNA"/>
</dbReference>
<name>A0ABN7V575_GIGMA</name>
<organism evidence="1 2">
    <name type="scientific">Gigaspora margarita</name>
    <dbReference type="NCBI Taxonomy" id="4874"/>
    <lineage>
        <taxon>Eukaryota</taxon>
        <taxon>Fungi</taxon>
        <taxon>Fungi incertae sedis</taxon>
        <taxon>Mucoromycota</taxon>
        <taxon>Glomeromycotina</taxon>
        <taxon>Glomeromycetes</taxon>
        <taxon>Diversisporales</taxon>
        <taxon>Gigasporaceae</taxon>
        <taxon>Gigaspora</taxon>
    </lineage>
</organism>
<keyword evidence="2" id="KW-1185">Reference proteome</keyword>
<sequence length="43" mass="4985">YLYGAGDLGRKSDYTTSYKFIKENLQLDESLFSHQDDCYLLSS</sequence>
<accession>A0ABN7V575</accession>
<reference evidence="1 2" key="1">
    <citation type="submission" date="2021-06" db="EMBL/GenBank/DDBJ databases">
        <authorList>
            <person name="Kallberg Y."/>
            <person name="Tangrot J."/>
            <person name="Rosling A."/>
        </authorList>
    </citation>
    <scope>NUCLEOTIDE SEQUENCE [LARGE SCALE GENOMIC DNA]</scope>
    <source>
        <strain evidence="1 2">120-4 pot B 10/14</strain>
    </source>
</reference>
<feature type="non-terminal residue" evidence="1">
    <location>
        <position position="1"/>
    </location>
</feature>
<dbReference type="Proteomes" id="UP000789901">
    <property type="component" value="Unassembled WGS sequence"/>
</dbReference>
<proteinExistence type="predicted"/>
<evidence type="ECO:0000313" key="1">
    <source>
        <dbReference type="EMBL" id="CAG8730716.1"/>
    </source>
</evidence>
<protein>
    <submittedName>
        <fullName evidence="1">14364_t:CDS:1</fullName>
    </submittedName>
</protein>
<evidence type="ECO:0000313" key="2">
    <source>
        <dbReference type="Proteomes" id="UP000789901"/>
    </source>
</evidence>
<gene>
    <name evidence="1" type="ORF">GMARGA_LOCUS14371</name>
</gene>
<comment type="caution">
    <text evidence="1">The sequence shown here is derived from an EMBL/GenBank/DDBJ whole genome shotgun (WGS) entry which is preliminary data.</text>
</comment>